<proteinExistence type="predicted"/>
<dbReference type="PROSITE" id="PS50146">
    <property type="entry name" value="DAGK"/>
    <property type="match status" value="1"/>
</dbReference>
<gene>
    <name evidence="2" type="ORF">LAMI_0H00826G</name>
</gene>
<dbReference type="Proteomes" id="UP000191024">
    <property type="component" value="Chromosome H"/>
</dbReference>
<dbReference type="GO" id="GO:0016020">
    <property type="term" value="C:membrane"/>
    <property type="evidence" value="ECO:0007669"/>
    <property type="project" value="TreeGrafter"/>
</dbReference>
<dbReference type="InterPro" id="IPR001206">
    <property type="entry name" value="Diacylglycerol_kinase_cat_dom"/>
</dbReference>
<sequence length="399" mass="44222">MAKLGNARDEYRKEPLICTADHCFSVEVKQQGSKTVALTLKTSSLLSGNDKVLLKTDPQATRNIFGDAEVIVLDSVKSGTGRSENADFANIVVAPVLQDLKVDFKVVKTDSTDAIKNLAKGLSPSKDYFIMMLSGDTSISEFFNGLPDDCKSKRAHKITLVPFPMGTGNAWASSLGFTSPIALFRSMLAGQLTSRKFPLYRAVFPNDTQLVFFIILSAAFHANLLHLCAHPKYQKMGVERFRVASEKLLNDEALSCQICIPKVTEGSFNYFAVINTSNLERTYKPSPCSDVLKSELHLLAYSSSLCTEELVARIMKGYQNKAGDDINDNGVLYQRMLDDFEVHIDSDPANSPRSKFDICCDGHLLNLLDLQKDGKPFNNKIDIKFLKNYSSFELELLAP</sequence>
<name>A0A1G4KDM8_9SACH</name>
<dbReference type="EMBL" id="LT598468">
    <property type="protein sequence ID" value="SCV02584.1"/>
    <property type="molecule type" value="Genomic_DNA"/>
</dbReference>
<protein>
    <submittedName>
        <fullName evidence="2">LAMI_0H00826g1_1</fullName>
    </submittedName>
</protein>
<dbReference type="Gene3D" id="3.40.50.10330">
    <property type="entry name" value="Probable inorganic polyphosphate/atp-NAD kinase, domain 1"/>
    <property type="match status" value="1"/>
</dbReference>
<dbReference type="Pfam" id="PF00781">
    <property type="entry name" value="DAGK_cat"/>
    <property type="match status" value="1"/>
</dbReference>
<dbReference type="OrthoDB" id="3853857at2759"/>
<feature type="domain" description="DAGKc" evidence="1">
    <location>
        <begin position="92"/>
        <end position="208"/>
    </location>
</feature>
<organism evidence="2 3">
    <name type="scientific">Lachancea mirantina</name>
    <dbReference type="NCBI Taxonomy" id="1230905"/>
    <lineage>
        <taxon>Eukaryota</taxon>
        <taxon>Fungi</taxon>
        <taxon>Dikarya</taxon>
        <taxon>Ascomycota</taxon>
        <taxon>Saccharomycotina</taxon>
        <taxon>Saccharomycetes</taxon>
        <taxon>Saccharomycetales</taxon>
        <taxon>Saccharomycetaceae</taxon>
        <taxon>Lachancea</taxon>
    </lineage>
</organism>
<dbReference type="GO" id="GO:0001727">
    <property type="term" value="F:lipid kinase activity"/>
    <property type="evidence" value="ECO:0007669"/>
    <property type="project" value="TreeGrafter"/>
</dbReference>
<dbReference type="GO" id="GO:0046512">
    <property type="term" value="P:sphingosine biosynthetic process"/>
    <property type="evidence" value="ECO:0007669"/>
    <property type="project" value="TreeGrafter"/>
</dbReference>
<dbReference type="InterPro" id="IPR016064">
    <property type="entry name" value="NAD/diacylglycerol_kinase_sf"/>
</dbReference>
<dbReference type="SUPFAM" id="SSF111331">
    <property type="entry name" value="NAD kinase/diacylglycerol kinase-like"/>
    <property type="match status" value="1"/>
</dbReference>
<dbReference type="InterPro" id="IPR017438">
    <property type="entry name" value="ATP-NAD_kinase_N"/>
</dbReference>
<accession>A0A1G4KDM8</accession>
<reference evidence="3" key="1">
    <citation type="submission" date="2016-03" db="EMBL/GenBank/DDBJ databases">
        <authorList>
            <person name="Devillers H."/>
        </authorList>
    </citation>
    <scope>NUCLEOTIDE SEQUENCE [LARGE SCALE GENOMIC DNA]</scope>
</reference>
<evidence type="ECO:0000313" key="2">
    <source>
        <dbReference type="EMBL" id="SCV02584.1"/>
    </source>
</evidence>
<dbReference type="InterPro" id="IPR050187">
    <property type="entry name" value="Lipid_Phosphate_FormReg"/>
</dbReference>
<dbReference type="GO" id="GO:0005737">
    <property type="term" value="C:cytoplasm"/>
    <property type="evidence" value="ECO:0007669"/>
    <property type="project" value="TreeGrafter"/>
</dbReference>
<evidence type="ECO:0000313" key="3">
    <source>
        <dbReference type="Proteomes" id="UP000191024"/>
    </source>
</evidence>
<dbReference type="AlphaFoldDB" id="A0A1G4KDM8"/>
<dbReference type="PANTHER" id="PTHR12358:SF108">
    <property type="entry name" value="DAGKC DOMAIN-CONTAINING PROTEIN"/>
    <property type="match status" value="1"/>
</dbReference>
<keyword evidence="3" id="KW-1185">Reference proteome</keyword>
<evidence type="ECO:0000259" key="1">
    <source>
        <dbReference type="PROSITE" id="PS50146"/>
    </source>
</evidence>
<dbReference type="PANTHER" id="PTHR12358">
    <property type="entry name" value="SPHINGOSINE KINASE"/>
    <property type="match status" value="1"/>
</dbReference>